<dbReference type="SUPFAM" id="SSF74653">
    <property type="entry name" value="TolA/TonB C-terminal domain"/>
    <property type="match status" value="1"/>
</dbReference>
<dbReference type="Pfam" id="PF03544">
    <property type="entry name" value="TonB_C"/>
    <property type="match status" value="1"/>
</dbReference>
<comment type="caution">
    <text evidence="13">The sequence shown here is derived from an EMBL/GenBank/DDBJ whole genome shotgun (WGS) entry which is preliminary data.</text>
</comment>
<dbReference type="InterPro" id="IPR051045">
    <property type="entry name" value="TonB-dependent_transducer"/>
</dbReference>
<dbReference type="Gene3D" id="3.30.1150.10">
    <property type="match status" value="1"/>
</dbReference>
<keyword evidence="6" id="KW-0812">Transmembrane</keyword>
<evidence type="ECO:0000259" key="12">
    <source>
        <dbReference type="PROSITE" id="PS52015"/>
    </source>
</evidence>
<protein>
    <recommendedName>
        <fullName evidence="10">Protein TonB</fullName>
    </recommendedName>
</protein>
<dbReference type="NCBIfam" id="TIGR01352">
    <property type="entry name" value="tonB_Cterm"/>
    <property type="match status" value="1"/>
</dbReference>
<evidence type="ECO:0000256" key="8">
    <source>
        <dbReference type="ARBA" id="ARBA00022989"/>
    </source>
</evidence>
<evidence type="ECO:0000256" key="11">
    <source>
        <dbReference type="SAM" id="MobiDB-lite"/>
    </source>
</evidence>
<dbReference type="Proteomes" id="UP000198512">
    <property type="component" value="Unassembled WGS sequence"/>
</dbReference>
<accession>A0ABY1BIY4</accession>
<evidence type="ECO:0000256" key="3">
    <source>
        <dbReference type="ARBA" id="ARBA00022448"/>
    </source>
</evidence>
<comment type="function">
    <text evidence="10">Interacts with outer membrane receptor proteins that carry out high-affinity binding and energy dependent uptake into the periplasmic space of specific substrates. It could act to transduce energy from the cytoplasmic membrane to specific energy-requiring processes in the outer membrane, resulting in the release into the periplasm of ligands bound by these outer membrane proteins.</text>
</comment>
<dbReference type="PANTHER" id="PTHR33446">
    <property type="entry name" value="PROTEIN TONB-RELATED"/>
    <property type="match status" value="1"/>
</dbReference>
<evidence type="ECO:0000256" key="4">
    <source>
        <dbReference type="ARBA" id="ARBA00022475"/>
    </source>
</evidence>
<gene>
    <name evidence="13" type="ORF">SAMN05216600_112137</name>
</gene>
<reference evidence="13 14" key="1">
    <citation type="submission" date="2016-10" db="EMBL/GenBank/DDBJ databases">
        <authorList>
            <person name="Varghese N."/>
            <person name="Submissions S."/>
        </authorList>
    </citation>
    <scope>NUCLEOTIDE SEQUENCE [LARGE SCALE GENOMIC DNA]</scope>
    <source>
        <strain evidence="13 14">CIP 109853</strain>
    </source>
</reference>
<keyword evidence="7 10" id="KW-0653">Protein transport</keyword>
<evidence type="ECO:0000256" key="1">
    <source>
        <dbReference type="ARBA" id="ARBA00004383"/>
    </source>
</evidence>
<keyword evidence="3 10" id="KW-0813">Transport</keyword>
<keyword evidence="9" id="KW-0472">Membrane</keyword>
<evidence type="ECO:0000256" key="9">
    <source>
        <dbReference type="ARBA" id="ARBA00023136"/>
    </source>
</evidence>
<keyword evidence="4 10" id="KW-1003">Cell membrane</keyword>
<dbReference type="PANTHER" id="PTHR33446:SF2">
    <property type="entry name" value="PROTEIN TONB"/>
    <property type="match status" value="1"/>
</dbReference>
<dbReference type="InterPro" id="IPR037682">
    <property type="entry name" value="TonB_C"/>
</dbReference>
<feature type="region of interest" description="Disordered" evidence="11">
    <location>
        <begin position="77"/>
        <end position="96"/>
    </location>
</feature>
<evidence type="ECO:0000256" key="2">
    <source>
        <dbReference type="ARBA" id="ARBA00006555"/>
    </source>
</evidence>
<feature type="compositionally biased region" description="Basic and acidic residues" evidence="11">
    <location>
        <begin position="149"/>
        <end position="160"/>
    </location>
</feature>
<dbReference type="RefSeq" id="WP_069519290.1">
    <property type="nucleotide sequence ID" value="NZ_FOFP01000012.1"/>
</dbReference>
<feature type="region of interest" description="Disordered" evidence="11">
    <location>
        <begin position="104"/>
        <end position="167"/>
    </location>
</feature>
<dbReference type="EMBL" id="FOFP01000012">
    <property type="protein sequence ID" value="SEQ97243.1"/>
    <property type="molecule type" value="Genomic_DNA"/>
</dbReference>
<dbReference type="PROSITE" id="PS52015">
    <property type="entry name" value="TONB_CTD"/>
    <property type="match status" value="1"/>
</dbReference>
<keyword evidence="8" id="KW-1133">Transmembrane helix</keyword>
<evidence type="ECO:0000313" key="13">
    <source>
        <dbReference type="EMBL" id="SEQ97243.1"/>
    </source>
</evidence>
<organism evidence="13 14">
    <name type="scientific">Pseudomonas cuatrocienegasensis</name>
    <dbReference type="NCBI Taxonomy" id="543360"/>
    <lineage>
        <taxon>Bacteria</taxon>
        <taxon>Pseudomonadati</taxon>
        <taxon>Pseudomonadota</taxon>
        <taxon>Gammaproteobacteria</taxon>
        <taxon>Pseudomonadales</taxon>
        <taxon>Pseudomonadaceae</taxon>
        <taxon>Pseudomonas</taxon>
    </lineage>
</organism>
<sequence length="270" mass="29944">MSNLALPATPTTWHAPPPTHQWHRRCSALAVALAVHLGLGALLLTQWQVSQPEVPQISTVQLQLLTLAPPAPVPPVLAEPTPAPVQPPPSVQPAPVVEPPRLEQAALARKRAEQAQREQAQQRLREEQQRDEQRQRREAEALAQQEQQRQAEQRLAEQREQAAAAAAERARQAEAAAAASRQYLPIAKQAPSYPQRALDKGLEGQCTVHYTVNAQGRVENPEAESDCHPLFIRPSLNAAKSFRYQPRIIEGRAVAVANVRNTFTYRIEPR</sequence>
<evidence type="ECO:0000256" key="7">
    <source>
        <dbReference type="ARBA" id="ARBA00022927"/>
    </source>
</evidence>
<feature type="domain" description="TonB C-terminal" evidence="12">
    <location>
        <begin position="178"/>
        <end position="270"/>
    </location>
</feature>
<evidence type="ECO:0000256" key="6">
    <source>
        <dbReference type="ARBA" id="ARBA00022692"/>
    </source>
</evidence>
<evidence type="ECO:0000313" key="14">
    <source>
        <dbReference type="Proteomes" id="UP000198512"/>
    </source>
</evidence>
<dbReference type="PRINTS" id="PR01374">
    <property type="entry name" value="TONBPROTEIN"/>
</dbReference>
<feature type="region of interest" description="Disordered" evidence="11">
    <location>
        <begin position="1"/>
        <end position="20"/>
    </location>
</feature>
<proteinExistence type="inferred from homology"/>
<feature type="compositionally biased region" description="Basic and acidic residues" evidence="11">
    <location>
        <begin position="123"/>
        <end position="140"/>
    </location>
</feature>
<evidence type="ECO:0000256" key="5">
    <source>
        <dbReference type="ARBA" id="ARBA00022519"/>
    </source>
</evidence>
<comment type="subcellular location">
    <subcellularLocation>
        <location evidence="1 10">Cell inner membrane</location>
        <topology evidence="1 10">Single-pass membrane protein</topology>
        <orientation evidence="1 10">Periplasmic side</orientation>
    </subcellularLocation>
</comment>
<comment type="similarity">
    <text evidence="2 10">Belongs to the TonB family.</text>
</comment>
<dbReference type="InterPro" id="IPR006260">
    <property type="entry name" value="TonB/TolA_C"/>
</dbReference>
<dbReference type="InterPro" id="IPR003538">
    <property type="entry name" value="TonB"/>
</dbReference>
<keyword evidence="5 10" id="KW-0997">Cell inner membrane</keyword>
<name>A0ABY1BIY4_9PSED</name>
<keyword evidence="14" id="KW-1185">Reference proteome</keyword>
<keyword evidence="10" id="KW-0735">Signal-anchor</keyword>
<evidence type="ECO:0000256" key="10">
    <source>
        <dbReference type="RuleBase" id="RU362123"/>
    </source>
</evidence>